<dbReference type="SUPFAM" id="SSF51316">
    <property type="entry name" value="Mss4-like"/>
    <property type="match status" value="1"/>
</dbReference>
<keyword evidence="2" id="KW-0479">Metal-binding</keyword>
<evidence type="ECO:0000313" key="5">
    <source>
        <dbReference type="EMBL" id="AXF84411.1"/>
    </source>
</evidence>
<evidence type="ECO:0000259" key="4">
    <source>
        <dbReference type="PROSITE" id="PS51891"/>
    </source>
</evidence>
<evidence type="ECO:0000256" key="3">
    <source>
        <dbReference type="ARBA" id="ARBA00022833"/>
    </source>
</evidence>
<protein>
    <recommendedName>
        <fullName evidence="4">CENP-V/GFA domain-containing protein</fullName>
    </recommendedName>
</protein>
<keyword evidence="3" id="KW-0862">Zinc</keyword>
<dbReference type="Proteomes" id="UP000252182">
    <property type="component" value="Chromosome"/>
</dbReference>
<reference evidence="6" key="1">
    <citation type="submission" date="2018-07" db="EMBL/GenBank/DDBJ databases">
        <authorList>
            <person name="Kim H."/>
        </authorList>
    </citation>
    <scope>NUCLEOTIDE SEQUENCE [LARGE SCALE GENOMIC DNA]</scope>
    <source>
        <strain evidence="6">F02</strain>
    </source>
</reference>
<name>A0A345D7S3_9BURK</name>
<dbReference type="PANTHER" id="PTHR28620:SF1">
    <property type="entry name" value="CENP-V_GFA DOMAIN-CONTAINING PROTEIN"/>
    <property type="match status" value="1"/>
</dbReference>
<dbReference type="Gene3D" id="2.170.150.70">
    <property type="match status" value="1"/>
</dbReference>
<dbReference type="Pfam" id="PF04828">
    <property type="entry name" value="GFA"/>
    <property type="match status" value="1"/>
</dbReference>
<organism evidence="5 6">
    <name type="scientific">Ephemeroptericola cinctiostellae</name>
    <dbReference type="NCBI Taxonomy" id="2268024"/>
    <lineage>
        <taxon>Bacteria</taxon>
        <taxon>Pseudomonadati</taxon>
        <taxon>Pseudomonadota</taxon>
        <taxon>Betaproteobacteria</taxon>
        <taxon>Burkholderiales</taxon>
        <taxon>Burkholderiaceae</taxon>
        <taxon>Ephemeroptericola</taxon>
    </lineage>
</organism>
<evidence type="ECO:0000256" key="1">
    <source>
        <dbReference type="ARBA" id="ARBA00005495"/>
    </source>
</evidence>
<dbReference type="KEGG" id="hyf:DTO96_100114"/>
<gene>
    <name evidence="5" type="ORF">DTO96_100114</name>
</gene>
<dbReference type="AlphaFoldDB" id="A0A345D7S3"/>
<dbReference type="EMBL" id="CP031124">
    <property type="protein sequence ID" value="AXF84411.1"/>
    <property type="molecule type" value="Genomic_DNA"/>
</dbReference>
<dbReference type="OrthoDB" id="327703at2"/>
<accession>A0A345D7S3</accession>
<dbReference type="PANTHER" id="PTHR28620">
    <property type="entry name" value="CENTROMERE PROTEIN V"/>
    <property type="match status" value="1"/>
</dbReference>
<evidence type="ECO:0000256" key="2">
    <source>
        <dbReference type="ARBA" id="ARBA00022723"/>
    </source>
</evidence>
<dbReference type="GO" id="GO:0016846">
    <property type="term" value="F:carbon-sulfur lyase activity"/>
    <property type="evidence" value="ECO:0007669"/>
    <property type="project" value="InterPro"/>
</dbReference>
<dbReference type="GO" id="GO:0046872">
    <property type="term" value="F:metal ion binding"/>
    <property type="evidence" value="ECO:0007669"/>
    <property type="project" value="UniProtKB-KW"/>
</dbReference>
<feature type="domain" description="CENP-V/GFA" evidence="4">
    <location>
        <begin position="3"/>
        <end position="113"/>
    </location>
</feature>
<keyword evidence="6" id="KW-1185">Reference proteome</keyword>
<proteinExistence type="inferred from homology"/>
<dbReference type="InterPro" id="IPR052355">
    <property type="entry name" value="CENP-V-like"/>
</dbReference>
<evidence type="ECO:0000313" key="6">
    <source>
        <dbReference type="Proteomes" id="UP000252182"/>
    </source>
</evidence>
<dbReference type="PROSITE" id="PS51891">
    <property type="entry name" value="CENP_V_GFA"/>
    <property type="match status" value="1"/>
</dbReference>
<comment type="similarity">
    <text evidence="1">Belongs to the Gfa family.</text>
</comment>
<dbReference type="InterPro" id="IPR011057">
    <property type="entry name" value="Mss4-like_sf"/>
</dbReference>
<sequence length="117" mass="12898">MKYTGSCHCGQLKFAIEADIKQVVECNCSHCRRKGVRLWFTSKAAAHLVMPEGSFSTYLFNKHQIAHHFCKTCGCAPFSIGIPPDGKGESVAINLNCLDEELSLDGVDVVHYDGINH</sequence>
<dbReference type="InterPro" id="IPR006913">
    <property type="entry name" value="CENP-V/GFA"/>
</dbReference>
<dbReference type="RefSeq" id="WP_114561718.1">
    <property type="nucleotide sequence ID" value="NZ_CP031124.1"/>
</dbReference>